<evidence type="ECO:0000313" key="2">
    <source>
        <dbReference type="Proteomes" id="UP000077266"/>
    </source>
</evidence>
<organism evidence="1 2">
    <name type="scientific">Exidia glandulosa HHB12029</name>
    <dbReference type="NCBI Taxonomy" id="1314781"/>
    <lineage>
        <taxon>Eukaryota</taxon>
        <taxon>Fungi</taxon>
        <taxon>Dikarya</taxon>
        <taxon>Basidiomycota</taxon>
        <taxon>Agaricomycotina</taxon>
        <taxon>Agaricomycetes</taxon>
        <taxon>Auriculariales</taxon>
        <taxon>Exidiaceae</taxon>
        <taxon>Exidia</taxon>
    </lineage>
</organism>
<dbReference type="STRING" id="1314781.A0A165L564"/>
<dbReference type="GO" id="GO:0005743">
    <property type="term" value="C:mitochondrial inner membrane"/>
    <property type="evidence" value="ECO:0007669"/>
    <property type="project" value="TreeGrafter"/>
</dbReference>
<protein>
    <submittedName>
        <fullName evidence="1">Uncharacterized protein</fullName>
    </submittedName>
</protein>
<proteinExistence type="predicted"/>
<reference evidence="1 2" key="1">
    <citation type="journal article" date="2016" name="Mol. Biol. Evol.">
        <title>Comparative Genomics of Early-Diverging Mushroom-Forming Fungi Provides Insights into the Origins of Lignocellulose Decay Capabilities.</title>
        <authorList>
            <person name="Nagy L.G."/>
            <person name="Riley R."/>
            <person name="Tritt A."/>
            <person name="Adam C."/>
            <person name="Daum C."/>
            <person name="Floudas D."/>
            <person name="Sun H."/>
            <person name="Yadav J.S."/>
            <person name="Pangilinan J."/>
            <person name="Larsson K.H."/>
            <person name="Matsuura K."/>
            <person name="Barry K."/>
            <person name="Labutti K."/>
            <person name="Kuo R."/>
            <person name="Ohm R.A."/>
            <person name="Bhattacharya S.S."/>
            <person name="Shirouzu T."/>
            <person name="Yoshinaga Y."/>
            <person name="Martin F.M."/>
            <person name="Grigoriev I.V."/>
            <person name="Hibbett D.S."/>
        </authorList>
    </citation>
    <scope>NUCLEOTIDE SEQUENCE [LARGE SCALE GENOMIC DNA]</scope>
    <source>
        <strain evidence="1 2">HHB12029</strain>
    </source>
</reference>
<dbReference type="Proteomes" id="UP000077266">
    <property type="component" value="Unassembled WGS sequence"/>
</dbReference>
<name>A0A165L564_EXIGL</name>
<dbReference type="PANTHER" id="PTHR28062:SF1">
    <property type="entry name" value="TRANSMEMBRANE PROTEIN"/>
    <property type="match status" value="1"/>
</dbReference>
<dbReference type="OrthoDB" id="5562676at2759"/>
<dbReference type="PANTHER" id="PTHR28062">
    <property type="entry name" value="K+-H+ EXCHANGE-LIKE PROTEIN"/>
    <property type="match status" value="1"/>
</dbReference>
<dbReference type="InterPro" id="IPR018786">
    <property type="entry name" value="Mit_KHE1"/>
</dbReference>
<evidence type="ECO:0000313" key="1">
    <source>
        <dbReference type="EMBL" id="KZV97364.1"/>
    </source>
</evidence>
<gene>
    <name evidence="1" type="ORF">EXIGLDRAFT_378892</name>
</gene>
<accession>A0A165L564</accession>
<dbReference type="Pfam" id="PF10173">
    <property type="entry name" value="Mit_KHE1"/>
    <property type="match status" value="1"/>
</dbReference>
<dbReference type="InParanoid" id="A0A165L564"/>
<dbReference type="GO" id="GO:1902600">
    <property type="term" value="P:proton transmembrane transport"/>
    <property type="evidence" value="ECO:0007669"/>
    <property type="project" value="TreeGrafter"/>
</dbReference>
<dbReference type="FunCoup" id="A0A165L564">
    <property type="interactions" value="15"/>
</dbReference>
<keyword evidence="2" id="KW-1185">Reference proteome</keyword>
<dbReference type="GO" id="GO:0006813">
    <property type="term" value="P:potassium ion transport"/>
    <property type="evidence" value="ECO:0007669"/>
    <property type="project" value="TreeGrafter"/>
</dbReference>
<dbReference type="AlphaFoldDB" id="A0A165L564"/>
<dbReference type="EMBL" id="KV425931">
    <property type="protein sequence ID" value="KZV97364.1"/>
    <property type="molecule type" value="Genomic_DNA"/>
</dbReference>
<sequence length="232" mass="26250">MSSSTSLSKSGLVRVLALPLSRRPKLTYYHVIQPPPPPQPASSGTPNLLKRAVGKAVEMWDNMGTKVEGNWQRRLYVYGQKVMDRLEYEEIALKVVHPSRTTPEGAVLFHPATQPNAAAEWTAFLQERMPRHRRGAITWAAITPLTFPLKLIPIVPNLPFFYCVWRIWSHWRGQFVLYGFLIPSSFPFTTPRCERDAADTALFVICIPTHFVVPRPLNTPIPAVVLNLSPSR</sequence>